<dbReference type="EMBL" id="QREG01000010">
    <property type="protein sequence ID" value="RED98364.1"/>
    <property type="molecule type" value="Genomic_DNA"/>
</dbReference>
<evidence type="ECO:0000313" key="2">
    <source>
        <dbReference type="EMBL" id="RED98364.1"/>
    </source>
</evidence>
<dbReference type="PANTHER" id="PTHR43108:SF6">
    <property type="entry name" value="N-SULPHOGLUCOSAMINE SULPHOHYDROLASE"/>
    <property type="match status" value="1"/>
</dbReference>
<evidence type="ECO:0000259" key="1">
    <source>
        <dbReference type="Pfam" id="PF00884"/>
    </source>
</evidence>
<gene>
    <name evidence="2" type="ORF">C7460_11034</name>
</gene>
<dbReference type="Gene3D" id="3.40.720.10">
    <property type="entry name" value="Alkaline Phosphatase, subunit A"/>
    <property type="match status" value="1"/>
</dbReference>
<feature type="domain" description="Sulfatase N-terminal" evidence="1">
    <location>
        <begin position="24"/>
        <end position="353"/>
    </location>
</feature>
<accession>A0A3D9L300</accession>
<dbReference type="OrthoDB" id="9789742at2"/>
<dbReference type="CDD" id="cd16031">
    <property type="entry name" value="G6S_like"/>
    <property type="match status" value="1"/>
</dbReference>
<protein>
    <submittedName>
        <fullName evidence="2">Arylsulfatase A-like enzyme</fullName>
    </submittedName>
</protein>
<dbReference type="InterPro" id="IPR000917">
    <property type="entry name" value="Sulfatase_N"/>
</dbReference>
<dbReference type="Proteomes" id="UP000256779">
    <property type="component" value="Unassembled WGS sequence"/>
</dbReference>
<keyword evidence="3" id="KW-1185">Reference proteome</keyword>
<dbReference type="PANTHER" id="PTHR43108">
    <property type="entry name" value="N-ACETYLGLUCOSAMINE-6-SULFATASE FAMILY MEMBER"/>
    <property type="match status" value="1"/>
</dbReference>
<sequence length="454" mass="51502">MQLFRIFIPLLLGLALFSCSPKEPNIIFLLADDLRYDGMGAAGNKVIQTPEIDLLASQGAYFRNTYVTTSICCSSRASILTGQYMARHRIEDFTTSLSEEALSKTYPLLLQANGYRTGFIGKYGVGKPKDQPADRFDFWECTNMHQPKYENYDSLGNMTHYTDIVNQSIQSFLDSSDERPFCLSVSFKSPHSEDGDPRQFIPKDEFLSLYYGVEVPKAPTATEEAWRRLPGFFRTDQSIARKRWKLRFETDSLFQQSVKNYFRLINGIDQVLGNIRATLEDKGLADNTIIIFTSDNGFYLGEHGLAGKWFGHNESIRVPLIIFDPRDENVSGLQPDLTALNLDIAPTILGLAEIPTPPNMQGRDLLKALRQDHHPPRTSFYYEHVLNGSPTIPKTYGLVTDSLKYLQYPEHNYEELFDLKNDPLETTNLADAPAYANQLSLIRAEFAKQQSLVK</sequence>
<evidence type="ECO:0000313" key="3">
    <source>
        <dbReference type="Proteomes" id="UP000256779"/>
    </source>
</evidence>
<proteinExistence type="predicted"/>
<name>A0A3D9L300_MARFU</name>
<dbReference type="RefSeq" id="WP_147302929.1">
    <property type="nucleotide sequence ID" value="NZ_QREG01000010.1"/>
</dbReference>
<dbReference type="InterPro" id="IPR017850">
    <property type="entry name" value="Alkaline_phosphatase_core_sf"/>
</dbReference>
<dbReference type="SUPFAM" id="SSF53649">
    <property type="entry name" value="Alkaline phosphatase-like"/>
    <property type="match status" value="1"/>
</dbReference>
<comment type="caution">
    <text evidence="2">The sequence shown here is derived from an EMBL/GenBank/DDBJ whole genome shotgun (WGS) entry which is preliminary data.</text>
</comment>
<dbReference type="AlphaFoldDB" id="A0A3D9L300"/>
<organism evidence="2 3">
    <name type="scientific">Marinoscillum furvescens DSM 4134</name>
    <dbReference type="NCBI Taxonomy" id="1122208"/>
    <lineage>
        <taxon>Bacteria</taxon>
        <taxon>Pseudomonadati</taxon>
        <taxon>Bacteroidota</taxon>
        <taxon>Cytophagia</taxon>
        <taxon>Cytophagales</taxon>
        <taxon>Reichenbachiellaceae</taxon>
        <taxon>Marinoscillum</taxon>
    </lineage>
</organism>
<reference evidence="2 3" key="1">
    <citation type="submission" date="2018-07" db="EMBL/GenBank/DDBJ databases">
        <title>Genomic Encyclopedia of Type Strains, Phase IV (KMG-IV): sequencing the most valuable type-strain genomes for metagenomic binning, comparative biology and taxonomic classification.</title>
        <authorList>
            <person name="Goeker M."/>
        </authorList>
    </citation>
    <scope>NUCLEOTIDE SEQUENCE [LARGE SCALE GENOMIC DNA]</scope>
    <source>
        <strain evidence="2 3">DSM 4134</strain>
    </source>
</reference>
<dbReference type="PROSITE" id="PS51257">
    <property type="entry name" value="PROKAR_LIPOPROTEIN"/>
    <property type="match status" value="1"/>
</dbReference>
<dbReference type="Pfam" id="PF00884">
    <property type="entry name" value="Sulfatase"/>
    <property type="match status" value="1"/>
</dbReference>